<protein>
    <submittedName>
        <fullName evidence="2">Uncharacterized protein</fullName>
    </submittedName>
</protein>
<dbReference type="Proteomes" id="UP000324748">
    <property type="component" value="Unassembled WGS sequence"/>
</dbReference>
<gene>
    <name evidence="2" type="ORF">PGT21_037228</name>
</gene>
<reference evidence="2 3" key="1">
    <citation type="submission" date="2019-05" db="EMBL/GenBank/DDBJ databases">
        <title>Emergence of the Ug99 lineage of the wheat stem rust pathogen through somatic hybridization.</title>
        <authorList>
            <person name="Li F."/>
            <person name="Upadhyaya N.M."/>
            <person name="Sperschneider J."/>
            <person name="Matny O."/>
            <person name="Nguyen-Phuc H."/>
            <person name="Mago R."/>
            <person name="Raley C."/>
            <person name="Miller M.E."/>
            <person name="Silverstein K.A.T."/>
            <person name="Henningsen E."/>
            <person name="Hirsch C.D."/>
            <person name="Visser B."/>
            <person name="Pretorius Z.A."/>
            <person name="Steffenson B.J."/>
            <person name="Schwessinger B."/>
            <person name="Dodds P.N."/>
            <person name="Figueroa M."/>
        </authorList>
    </citation>
    <scope>NUCLEOTIDE SEQUENCE [LARGE SCALE GENOMIC DNA]</scope>
    <source>
        <strain evidence="2">21-0</strain>
    </source>
</reference>
<evidence type="ECO:0000313" key="2">
    <source>
        <dbReference type="EMBL" id="KAA1120171.1"/>
    </source>
</evidence>
<proteinExistence type="predicted"/>
<evidence type="ECO:0000256" key="1">
    <source>
        <dbReference type="SAM" id="MobiDB-lite"/>
    </source>
</evidence>
<sequence>MHWQKCLVIYTTGPPKRLLNRGLEMPNHPPTQDSGQCGPSVRMERPTVGSTSANHCHLAQTFAQPRMLVVTTRVQPKDGWANGNGWAPLAGPLSNRSPNPTVGSELRERSATFYVGSTSTDHKK</sequence>
<name>A0A5B0R3D1_PUCGR</name>
<dbReference type="AlphaFoldDB" id="A0A5B0R3D1"/>
<accession>A0A5B0R3D1</accession>
<organism evidence="2 3">
    <name type="scientific">Puccinia graminis f. sp. tritici</name>
    <dbReference type="NCBI Taxonomy" id="56615"/>
    <lineage>
        <taxon>Eukaryota</taxon>
        <taxon>Fungi</taxon>
        <taxon>Dikarya</taxon>
        <taxon>Basidiomycota</taxon>
        <taxon>Pucciniomycotina</taxon>
        <taxon>Pucciniomycetes</taxon>
        <taxon>Pucciniales</taxon>
        <taxon>Pucciniaceae</taxon>
        <taxon>Puccinia</taxon>
    </lineage>
</organism>
<feature type="region of interest" description="Disordered" evidence="1">
    <location>
        <begin position="25"/>
        <end position="52"/>
    </location>
</feature>
<feature type="region of interest" description="Disordered" evidence="1">
    <location>
        <begin position="79"/>
        <end position="105"/>
    </location>
</feature>
<dbReference type="EMBL" id="VSWC01000001">
    <property type="protein sequence ID" value="KAA1120171.1"/>
    <property type="molecule type" value="Genomic_DNA"/>
</dbReference>
<keyword evidence="3" id="KW-1185">Reference proteome</keyword>
<comment type="caution">
    <text evidence="2">The sequence shown here is derived from an EMBL/GenBank/DDBJ whole genome shotgun (WGS) entry which is preliminary data.</text>
</comment>
<evidence type="ECO:0000313" key="3">
    <source>
        <dbReference type="Proteomes" id="UP000324748"/>
    </source>
</evidence>